<dbReference type="InterPro" id="IPR013225">
    <property type="entry name" value="PaaX_C"/>
</dbReference>
<dbReference type="Pfam" id="PF20803">
    <property type="entry name" value="PaaX_M"/>
    <property type="match status" value="1"/>
</dbReference>
<evidence type="ECO:0000256" key="5">
    <source>
        <dbReference type="ARBA" id="ARBA00022842"/>
    </source>
</evidence>
<evidence type="ECO:0000256" key="2">
    <source>
        <dbReference type="ARBA" id="ARBA00022723"/>
    </source>
</evidence>
<protein>
    <submittedName>
        <fullName evidence="9">Uncharacterized protein</fullName>
    </submittedName>
</protein>
<sequence length="259" mass="30289">MCYDKNMAKKLRIMDRLLVGLALVDELLDATVGAGSRAYHSRKLGFWTPPNYKGPALAQNIYRLLKTGYLSKEVIKGESVLQISSKGETRLQRNFSFFKMQEKKWDGYWRLVIFDIAEKKSNLRKQLRNKLKELGFGMWQKSIYISPFDFEDDVVEFLKEERLYGMAYVLTAKHRLLGDAKRLANDVWRLGQLNKNYGKLIARIRQSESLTLAKKLNVAKKICYDYIVLLAEDPCLPKELLPLEWQAWETRRLIKRLMA</sequence>
<feature type="domain" description="Transcriptional repressor PaaX-like C-terminal" evidence="7">
    <location>
        <begin position="188"/>
        <end position="257"/>
    </location>
</feature>
<evidence type="ECO:0000256" key="6">
    <source>
        <dbReference type="ARBA" id="ARBA00023118"/>
    </source>
</evidence>
<keyword evidence="5" id="KW-0460">Magnesium</keyword>
<keyword evidence="2" id="KW-0479">Metal-binding</keyword>
<dbReference type="GO" id="GO:0004521">
    <property type="term" value="F:RNA endonuclease activity"/>
    <property type="evidence" value="ECO:0007669"/>
    <property type="project" value="InterPro"/>
</dbReference>
<evidence type="ECO:0000256" key="3">
    <source>
        <dbReference type="ARBA" id="ARBA00022759"/>
    </source>
</evidence>
<dbReference type="Proteomes" id="UP000034213">
    <property type="component" value="Unassembled WGS sequence"/>
</dbReference>
<comment type="caution">
    <text evidence="9">The sequence shown here is derived from an EMBL/GenBank/DDBJ whole genome shotgun (WGS) entry which is preliminary data.</text>
</comment>
<gene>
    <name evidence="9" type="ORF">UV54_C0034G0006</name>
</gene>
<reference evidence="9 10" key="1">
    <citation type="journal article" date="2015" name="Nature">
        <title>rRNA introns, odd ribosomes, and small enigmatic genomes across a large radiation of phyla.</title>
        <authorList>
            <person name="Brown C.T."/>
            <person name="Hug L.A."/>
            <person name="Thomas B.C."/>
            <person name="Sharon I."/>
            <person name="Castelle C.J."/>
            <person name="Singh A."/>
            <person name="Wilkins M.J."/>
            <person name="Williams K.H."/>
            <person name="Banfield J.F."/>
        </authorList>
    </citation>
    <scope>NUCLEOTIDE SEQUENCE [LARGE SCALE GENOMIC DNA]</scope>
</reference>
<dbReference type="InterPro" id="IPR021127">
    <property type="entry name" value="CRISPR_associated_Cas2"/>
</dbReference>
<dbReference type="AlphaFoldDB" id="A0A0G1C1E4"/>
<dbReference type="PANTHER" id="PTHR30319:SF1">
    <property type="entry name" value="TRANSCRIPTIONAL REPRESSOR PAAX"/>
    <property type="match status" value="1"/>
</dbReference>
<proteinExistence type="predicted"/>
<evidence type="ECO:0000313" key="10">
    <source>
        <dbReference type="Proteomes" id="UP000034213"/>
    </source>
</evidence>
<organism evidence="9 10">
    <name type="scientific">Candidatus Beckwithbacteria bacterium GW2011_GWA2_43_10</name>
    <dbReference type="NCBI Taxonomy" id="1618369"/>
    <lineage>
        <taxon>Bacteria</taxon>
        <taxon>Candidatus Beckwithiibacteriota</taxon>
    </lineage>
</organism>
<name>A0A0G1C1E4_9BACT</name>
<evidence type="ECO:0000256" key="1">
    <source>
        <dbReference type="ARBA" id="ARBA00022722"/>
    </source>
</evidence>
<dbReference type="GO" id="GO:0006351">
    <property type="term" value="P:DNA-templated transcription"/>
    <property type="evidence" value="ECO:0007669"/>
    <property type="project" value="TreeGrafter"/>
</dbReference>
<dbReference type="STRING" id="1618369.UV54_C0034G0006"/>
<feature type="domain" description="Transcriptional repressor PaaX-like central Cas2-like" evidence="8">
    <location>
        <begin position="103"/>
        <end position="183"/>
    </location>
</feature>
<keyword evidence="1" id="KW-0540">Nuclease</keyword>
<accession>A0A0G1C1E4</accession>
<dbReference type="Pfam" id="PF08223">
    <property type="entry name" value="PaaX_C"/>
    <property type="match status" value="1"/>
</dbReference>
<evidence type="ECO:0000259" key="7">
    <source>
        <dbReference type="Pfam" id="PF08223"/>
    </source>
</evidence>
<keyword evidence="6" id="KW-0051">Antiviral defense</keyword>
<dbReference type="InterPro" id="IPR048846">
    <property type="entry name" value="PaaX-like_central"/>
</dbReference>
<evidence type="ECO:0000259" key="8">
    <source>
        <dbReference type="Pfam" id="PF20803"/>
    </source>
</evidence>
<dbReference type="Gene3D" id="3.30.70.2650">
    <property type="match status" value="1"/>
</dbReference>
<dbReference type="GO" id="GO:0043571">
    <property type="term" value="P:maintenance of CRISPR repeat elements"/>
    <property type="evidence" value="ECO:0007669"/>
    <property type="project" value="InterPro"/>
</dbReference>
<dbReference type="NCBIfam" id="TIGR01573">
    <property type="entry name" value="cas2"/>
    <property type="match status" value="1"/>
</dbReference>
<evidence type="ECO:0000256" key="4">
    <source>
        <dbReference type="ARBA" id="ARBA00022801"/>
    </source>
</evidence>
<keyword evidence="4" id="KW-0378">Hydrolase</keyword>
<evidence type="ECO:0000313" key="9">
    <source>
        <dbReference type="EMBL" id="KKS79455.1"/>
    </source>
</evidence>
<keyword evidence="3" id="KW-0255">Endonuclease</keyword>
<dbReference type="PANTHER" id="PTHR30319">
    <property type="entry name" value="PHENYLACETIC ACID REGULATOR-RELATED TRANSCRIPTIONAL REPRESSOR"/>
    <property type="match status" value="1"/>
</dbReference>
<dbReference type="EMBL" id="LCEW01000034">
    <property type="protein sequence ID" value="KKS79455.1"/>
    <property type="molecule type" value="Genomic_DNA"/>
</dbReference>